<protein>
    <submittedName>
        <fullName evidence="2">Uncharacterized protein</fullName>
    </submittedName>
</protein>
<reference evidence="2" key="1">
    <citation type="submission" date="2023-08" db="EMBL/GenBank/DDBJ databases">
        <authorList>
            <person name="Alioto T."/>
            <person name="Alioto T."/>
            <person name="Gomez Garrido J."/>
        </authorList>
    </citation>
    <scope>NUCLEOTIDE SEQUENCE</scope>
</reference>
<dbReference type="AlphaFoldDB" id="A0AAV1FKB0"/>
<keyword evidence="3" id="KW-1185">Reference proteome</keyword>
<dbReference type="EMBL" id="OY660871">
    <property type="protein sequence ID" value="CAJ1061376.1"/>
    <property type="molecule type" value="Genomic_DNA"/>
</dbReference>
<dbReference type="Proteomes" id="UP001178508">
    <property type="component" value="Chromosome 8"/>
</dbReference>
<feature type="compositionally biased region" description="Polar residues" evidence="1">
    <location>
        <begin position="246"/>
        <end position="256"/>
    </location>
</feature>
<accession>A0AAV1FKB0</accession>
<evidence type="ECO:0000256" key="1">
    <source>
        <dbReference type="SAM" id="MobiDB-lite"/>
    </source>
</evidence>
<proteinExistence type="predicted"/>
<sequence>MVRGVRNSAGLRLPPLRCFMDDVTSLLQTAVCTARLLKRFEELLSWARMRIKSKKSRSLSIRKGRQMDSVSFLVAGERIPVLAEQPLRSLGREYTADLSDKHMAAAVTDQLKEGLKRIDQSYLPGKFKVWCYQFTLYQRVMWPLKMCEITATTVTKLDAKANNYIKKWLGLPRCLSDAALFGRNALQLPVKNISTGYRLEKSRLVLELRQSSDHLVCGQVQAWLREEDAPAMQSLGSLPGEGRGQDGSQPQPCSWSLGTVGGASGRNALQVPTPICHINLRHYLVITRL</sequence>
<feature type="region of interest" description="Disordered" evidence="1">
    <location>
        <begin position="234"/>
        <end position="256"/>
    </location>
</feature>
<evidence type="ECO:0000313" key="2">
    <source>
        <dbReference type="EMBL" id="CAJ1061376.1"/>
    </source>
</evidence>
<organism evidence="2 3">
    <name type="scientific">Xyrichtys novacula</name>
    <name type="common">Pearly razorfish</name>
    <name type="synonym">Hemipteronotus novacula</name>
    <dbReference type="NCBI Taxonomy" id="13765"/>
    <lineage>
        <taxon>Eukaryota</taxon>
        <taxon>Metazoa</taxon>
        <taxon>Chordata</taxon>
        <taxon>Craniata</taxon>
        <taxon>Vertebrata</taxon>
        <taxon>Euteleostomi</taxon>
        <taxon>Actinopterygii</taxon>
        <taxon>Neopterygii</taxon>
        <taxon>Teleostei</taxon>
        <taxon>Neoteleostei</taxon>
        <taxon>Acanthomorphata</taxon>
        <taxon>Eupercaria</taxon>
        <taxon>Labriformes</taxon>
        <taxon>Labridae</taxon>
        <taxon>Xyrichtys</taxon>
    </lineage>
</organism>
<name>A0AAV1FKB0_XYRNO</name>
<evidence type="ECO:0000313" key="3">
    <source>
        <dbReference type="Proteomes" id="UP001178508"/>
    </source>
</evidence>
<gene>
    <name evidence="2" type="ORF">XNOV1_A013178</name>
</gene>